<sequence length="1218" mass="135802">MTGEHTTRLALSRSYGILDRSISFGRRTTARLPRGDAISDEYKSEQYDFIALMTAVAELYSQDGVLEMQIRDGRNVGKHIGSGAVSGVSSVFAAVNRPSTVVSHQVKVRKNVVVLKKSTFKLFLPNGGHNDEDVIRGFISEIRILSHRPLRDHPNIIKILGVHWDFESAKPLVLLERASTDLADFQSRQDDSMHRSLPFTTKKSVALDVACGLSALHKCGIVHGDVKPQNVLIFNKPTLHAKIADFSHSVFDTGGVRKLVSIPYHSLNQLSPLVMDHVVSALQNITASPRDTWRTAAWVDLAICHSSGITRHCGLDVGGDDWKTSAVSALLHAVELGDFWARAIALRISKALGEPIPASYDLEGWLFDATSNGSSIAFESLVEVNRDKAMEALRAYRATFCGNPCRLYLTAEPKPGFMENPNLIVNERRDTVLHWVASVGHLSMLQAFRPALINETLVNDQNEQGDPPLLSAARVGHFDMLRMLINLGADAGISSTLFENPLHFLTRMNSDNVIQAARLLVDAGADPTTEATGYSGNTYLDFRGRGRSCPMLRAVFSNNVNALDVLISLTKRSRGVAAAHQVVPLSTQRSLLAWAPCHMARNALFFAIREGRDDAVRFLEIPISKKKKPQRMLSEARHDARARSPPPFFSDDDFFELLPRIPRFGQNVENNDDDSYEDPDEDSALESGSDVYEGACPHVTIHHYKPRRRKPSTTRLYHCRSSQRIPTHYRQIEGIVDAVLMSILLGKRNVLHALLTGAAKATIQVGDRFPCFVNLDLENQTTHYNDDEVKAMADAHTENNLVSYFPVQVWRNCVTLDKPVLGEYSAFDGIIRYPLTFERIVTLDDVPKLLEDYPGFNSRNWRSGLWEVISAANGAQQKKPRFLPPKHTDNALNSPVMAAALRRDLVALQHLLDFDDILDVDVFQEKWWRFEWQRRGRWTRLLFPPVRTTALDVASWTASVESSRCDESGLLLKSHDKRIADFLASRGAARGADYVFEVLLARVLIQHALIPLVAIPVMIYLVYASGAWVTVAIDHAREVMEALDSTFVDTETENVDNQADDAQQTWSTSRFLMFYINVSMPVIIPVLMSFHYGIEPESFKPGKRYVRLSIMFWVSIVAGAVANLIALSVLGTGNHAGKVFGANLLVCVNLEVCLACVTVLLMLFCLVVLYAEKGHLIQLSDGTQSGSPRKYVWAASVRQRPKERPDTHIHQGELESMV</sequence>
<evidence type="ECO:0000313" key="5">
    <source>
        <dbReference type="EMBL" id="RYO93293.1"/>
    </source>
</evidence>
<feature type="region of interest" description="Disordered" evidence="2">
    <location>
        <begin position="665"/>
        <end position="689"/>
    </location>
</feature>
<dbReference type="PROSITE" id="PS50011">
    <property type="entry name" value="PROTEIN_KINASE_DOM"/>
    <property type="match status" value="1"/>
</dbReference>
<dbReference type="Gene3D" id="1.10.510.10">
    <property type="entry name" value="Transferase(Phosphotransferase) domain 1"/>
    <property type="match status" value="1"/>
</dbReference>
<evidence type="ECO:0000256" key="1">
    <source>
        <dbReference type="PROSITE-ProRule" id="PRU00023"/>
    </source>
</evidence>
<dbReference type="InterPro" id="IPR008271">
    <property type="entry name" value="Ser/Thr_kinase_AS"/>
</dbReference>
<keyword evidence="3" id="KW-0812">Transmembrane</keyword>
<keyword evidence="3" id="KW-1133">Transmembrane helix</keyword>
<feature type="transmembrane region" description="Helical" evidence="3">
    <location>
        <begin position="1142"/>
        <end position="1171"/>
    </location>
</feature>
<feature type="domain" description="Protein kinase" evidence="4">
    <location>
        <begin position="74"/>
        <end position="409"/>
    </location>
</feature>
<dbReference type="STRING" id="155417.A0A4Q4SYK6"/>
<organism evidence="5 6">
    <name type="scientific">Monosporascus ibericus</name>
    <dbReference type="NCBI Taxonomy" id="155417"/>
    <lineage>
        <taxon>Eukaryota</taxon>
        <taxon>Fungi</taxon>
        <taxon>Dikarya</taxon>
        <taxon>Ascomycota</taxon>
        <taxon>Pezizomycotina</taxon>
        <taxon>Sordariomycetes</taxon>
        <taxon>Xylariomycetidae</taxon>
        <taxon>Xylariales</taxon>
        <taxon>Xylariales incertae sedis</taxon>
        <taxon>Monosporascus</taxon>
    </lineage>
</organism>
<dbReference type="GO" id="GO:0004674">
    <property type="term" value="F:protein serine/threonine kinase activity"/>
    <property type="evidence" value="ECO:0007669"/>
    <property type="project" value="TreeGrafter"/>
</dbReference>
<dbReference type="PROSITE" id="PS00108">
    <property type="entry name" value="PROTEIN_KINASE_ST"/>
    <property type="match status" value="1"/>
</dbReference>
<dbReference type="InterPro" id="IPR011009">
    <property type="entry name" value="Kinase-like_dom_sf"/>
</dbReference>
<feature type="transmembrane region" description="Helical" evidence="3">
    <location>
        <begin position="1110"/>
        <end position="1130"/>
    </location>
</feature>
<gene>
    <name evidence="5" type="ORF">DL764_008012</name>
</gene>
<dbReference type="PROSITE" id="PS50297">
    <property type="entry name" value="ANK_REP_REGION"/>
    <property type="match status" value="1"/>
</dbReference>
<protein>
    <recommendedName>
        <fullName evidence="4">Protein kinase domain-containing protein</fullName>
    </recommendedName>
</protein>
<feature type="repeat" description="ANK" evidence="1">
    <location>
        <begin position="464"/>
        <end position="496"/>
    </location>
</feature>
<dbReference type="SMART" id="SM00248">
    <property type="entry name" value="ANK"/>
    <property type="match status" value="4"/>
</dbReference>
<evidence type="ECO:0000256" key="3">
    <source>
        <dbReference type="SAM" id="Phobius"/>
    </source>
</evidence>
<proteinExistence type="predicted"/>
<dbReference type="InterPro" id="IPR036770">
    <property type="entry name" value="Ankyrin_rpt-contain_sf"/>
</dbReference>
<accession>A0A4Q4SYK6</accession>
<dbReference type="Gene3D" id="1.25.40.20">
    <property type="entry name" value="Ankyrin repeat-containing domain"/>
    <property type="match status" value="1"/>
</dbReference>
<dbReference type="Proteomes" id="UP000293360">
    <property type="component" value="Unassembled WGS sequence"/>
</dbReference>
<feature type="transmembrane region" description="Helical" evidence="3">
    <location>
        <begin position="1072"/>
        <end position="1090"/>
    </location>
</feature>
<dbReference type="InterPro" id="IPR000719">
    <property type="entry name" value="Prot_kinase_dom"/>
</dbReference>
<dbReference type="InterPro" id="IPR002110">
    <property type="entry name" value="Ankyrin_rpt"/>
</dbReference>
<dbReference type="OrthoDB" id="4062651at2759"/>
<dbReference type="PANTHER" id="PTHR24359:SF1">
    <property type="entry name" value="INHIBITOR OF NUCLEAR FACTOR KAPPA-B KINASE EPSILON SUBUNIT HOMOLOG 1-RELATED"/>
    <property type="match status" value="1"/>
</dbReference>
<evidence type="ECO:0000256" key="2">
    <source>
        <dbReference type="SAM" id="MobiDB-lite"/>
    </source>
</evidence>
<dbReference type="SMART" id="SM00220">
    <property type="entry name" value="S_TKc"/>
    <property type="match status" value="1"/>
</dbReference>
<keyword evidence="6" id="KW-1185">Reference proteome</keyword>
<keyword evidence="3" id="KW-0472">Membrane</keyword>
<evidence type="ECO:0000259" key="4">
    <source>
        <dbReference type="PROSITE" id="PS50011"/>
    </source>
</evidence>
<dbReference type="Pfam" id="PF00069">
    <property type="entry name" value="Pkinase"/>
    <property type="match status" value="1"/>
</dbReference>
<dbReference type="PROSITE" id="PS50088">
    <property type="entry name" value="ANK_REPEAT"/>
    <property type="match status" value="1"/>
</dbReference>
<keyword evidence="1" id="KW-0040">ANK repeat</keyword>
<dbReference type="Pfam" id="PF12796">
    <property type="entry name" value="Ank_2"/>
    <property type="match status" value="1"/>
</dbReference>
<evidence type="ECO:0000313" key="6">
    <source>
        <dbReference type="Proteomes" id="UP000293360"/>
    </source>
</evidence>
<dbReference type="SUPFAM" id="SSF48403">
    <property type="entry name" value="Ankyrin repeat"/>
    <property type="match status" value="1"/>
</dbReference>
<reference evidence="5 6" key="1">
    <citation type="submission" date="2018-06" db="EMBL/GenBank/DDBJ databases">
        <title>Complete Genomes of Monosporascus.</title>
        <authorList>
            <person name="Robinson A.J."/>
            <person name="Natvig D.O."/>
        </authorList>
    </citation>
    <scope>NUCLEOTIDE SEQUENCE [LARGE SCALE GENOMIC DNA]</scope>
    <source>
        <strain evidence="5 6">CBS 110550</strain>
    </source>
</reference>
<name>A0A4Q4SYK6_9PEZI</name>
<dbReference type="AlphaFoldDB" id="A0A4Q4SYK6"/>
<dbReference type="CDD" id="cd00180">
    <property type="entry name" value="PKc"/>
    <property type="match status" value="1"/>
</dbReference>
<feature type="compositionally biased region" description="Acidic residues" evidence="2">
    <location>
        <begin position="670"/>
        <end position="684"/>
    </location>
</feature>
<dbReference type="PANTHER" id="PTHR24359">
    <property type="entry name" value="SERINE/THREONINE-PROTEIN KINASE SBK1"/>
    <property type="match status" value="1"/>
</dbReference>
<dbReference type="GO" id="GO:0005524">
    <property type="term" value="F:ATP binding"/>
    <property type="evidence" value="ECO:0007669"/>
    <property type="project" value="InterPro"/>
</dbReference>
<feature type="transmembrane region" description="Helical" evidence="3">
    <location>
        <begin position="1008"/>
        <end position="1033"/>
    </location>
</feature>
<dbReference type="EMBL" id="QJNU01000590">
    <property type="protein sequence ID" value="RYO93293.1"/>
    <property type="molecule type" value="Genomic_DNA"/>
</dbReference>
<dbReference type="SUPFAM" id="SSF56112">
    <property type="entry name" value="Protein kinase-like (PK-like)"/>
    <property type="match status" value="1"/>
</dbReference>
<comment type="caution">
    <text evidence="5">The sequence shown here is derived from an EMBL/GenBank/DDBJ whole genome shotgun (WGS) entry which is preliminary data.</text>
</comment>